<reference evidence="2" key="2">
    <citation type="journal article" date="2023" name="Microbiol Resour">
        <title>Decontamination and Annotation of the Draft Genome Sequence of the Oomycete Lagenidium giganteum ARSEF 373.</title>
        <authorList>
            <person name="Morgan W.R."/>
            <person name="Tartar A."/>
        </authorList>
    </citation>
    <scope>NUCLEOTIDE SEQUENCE</scope>
    <source>
        <strain evidence="2">ARSEF 373</strain>
    </source>
</reference>
<reference evidence="2" key="1">
    <citation type="submission" date="2022-11" db="EMBL/GenBank/DDBJ databases">
        <authorList>
            <person name="Morgan W.R."/>
            <person name="Tartar A."/>
        </authorList>
    </citation>
    <scope>NUCLEOTIDE SEQUENCE</scope>
    <source>
        <strain evidence="2">ARSEF 373</strain>
    </source>
</reference>
<dbReference type="Proteomes" id="UP001146120">
    <property type="component" value="Unassembled WGS sequence"/>
</dbReference>
<dbReference type="AlphaFoldDB" id="A0AAV2YMU0"/>
<name>A0AAV2YMU0_9STRA</name>
<organism evidence="2 3">
    <name type="scientific">Lagenidium giganteum</name>
    <dbReference type="NCBI Taxonomy" id="4803"/>
    <lineage>
        <taxon>Eukaryota</taxon>
        <taxon>Sar</taxon>
        <taxon>Stramenopiles</taxon>
        <taxon>Oomycota</taxon>
        <taxon>Peronosporomycetes</taxon>
        <taxon>Pythiales</taxon>
        <taxon>Pythiaceae</taxon>
    </lineage>
</organism>
<proteinExistence type="predicted"/>
<feature type="non-terminal residue" evidence="2">
    <location>
        <position position="1"/>
    </location>
</feature>
<accession>A0AAV2YMU0</accession>
<sequence length="113" mass="12666">RFREVVSGWPSTAGDTRVFKNSNLGRTFDSLLSQVPPRPVLVGEHETIHLPAFLLGDSVYANSKYFVTTVDMNAISDDAVVRKLNRALLANPNAVEQTYEIKKSRFCVLMRPL</sequence>
<evidence type="ECO:0000313" key="1">
    <source>
        <dbReference type="EMBL" id="DAZ95940.1"/>
    </source>
</evidence>
<comment type="caution">
    <text evidence="2">The sequence shown here is derived from an EMBL/GenBank/DDBJ whole genome shotgun (WGS) entry which is preliminary data.</text>
</comment>
<protein>
    <recommendedName>
        <fullName evidence="4">DDE Tnp4 domain-containing protein</fullName>
    </recommendedName>
</protein>
<keyword evidence="3" id="KW-1185">Reference proteome</keyword>
<evidence type="ECO:0008006" key="4">
    <source>
        <dbReference type="Google" id="ProtNLM"/>
    </source>
</evidence>
<evidence type="ECO:0000313" key="2">
    <source>
        <dbReference type="EMBL" id="DAZ95942.1"/>
    </source>
</evidence>
<dbReference type="EMBL" id="DAKRPA010000183">
    <property type="protein sequence ID" value="DAZ95940.1"/>
    <property type="molecule type" value="Genomic_DNA"/>
</dbReference>
<evidence type="ECO:0000313" key="3">
    <source>
        <dbReference type="Proteomes" id="UP001146120"/>
    </source>
</evidence>
<dbReference type="EMBL" id="DAKRPA010000183">
    <property type="protein sequence ID" value="DAZ95942.1"/>
    <property type="molecule type" value="Genomic_DNA"/>
</dbReference>
<gene>
    <name evidence="1" type="ORF">N0F65_009102</name>
    <name evidence="2" type="ORF">N0F65_009104</name>
</gene>